<dbReference type="WBParaSite" id="maker-uti_cns_0001913-snap-gene-0.9-mRNA-1">
    <property type="protein sequence ID" value="maker-uti_cns_0001913-snap-gene-0.9-mRNA-1"/>
    <property type="gene ID" value="maker-uti_cns_0001913-snap-gene-0.9"/>
</dbReference>
<dbReference type="PANTHER" id="PTHR43243">
    <property type="entry name" value="INNER MEMBRANE TRANSPORTER YGJI-RELATED"/>
    <property type="match status" value="1"/>
</dbReference>
<dbReference type="Pfam" id="PF13906">
    <property type="entry name" value="AA_permease_C"/>
    <property type="match status" value="1"/>
</dbReference>
<evidence type="ECO:0000256" key="5">
    <source>
        <dbReference type="ARBA" id="ARBA00023136"/>
    </source>
</evidence>
<evidence type="ECO:0000256" key="6">
    <source>
        <dbReference type="SAM" id="MobiDB-lite"/>
    </source>
</evidence>
<keyword evidence="2" id="KW-0813">Transport</keyword>
<dbReference type="Proteomes" id="UP000095280">
    <property type="component" value="Unplaced"/>
</dbReference>
<dbReference type="Gene3D" id="1.20.1740.10">
    <property type="entry name" value="Amino acid/polyamine transporter I"/>
    <property type="match status" value="2"/>
</dbReference>
<evidence type="ECO:0000256" key="2">
    <source>
        <dbReference type="ARBA" id="ARBA00022448"/>
    </source>
</evidence>
<dbReference type="PANTHER" id="PTHR43243:SF4">
    <property type="entry name" value="CATIONIC AMINO ACID TRANSPORTER 4"/>
    <property type="match status" value="1"/>
</dbReference>
<feature type="transmembrane region" description="Helical" evidence="7">
    <location>
        <begin position="539"/>
        <end position="559"/>
    </location>
</feature>
<evidence type="ECO:0000256" key="1">
    <source>
        <dbReference type="ARBA" id="ARBA00004141"/>
    </source>
</evidence>
<feature type="transmembrane region" description="Helical" evidence="7">
    <location>
        <begin position="275"/>
        <end position="297"/>
    </location>
</feature>
<feature type="transmembrane region" description="Helical" evidence="7">
    <location>
        <begin position="397"/>
        <end position="415"/>
    </location>
</feature>
<feature type="transmembrane region" description="Helical" evidence="7">
    <location>
        <begin position="473"/>
        <end position="494"/>
    </location>
</feature>
<dbReference type="STRING" id="282301.A0A1I8GHM5"/>
<keyword evidence="3 7" id="KW-0812">Transmembrane</keyword>
<organism evidence="9 10">
    <name type="scientific">Macrostomum lignano</name>
    <dbReference type="NCBI Taxonomy" id="282301"/>
    <lineage>
        <taxon>Eukaryota</taxon>
        <taxon>Metazoa</taxon>
        <taxon>Spiralia</taxon>
        <taxon>Lophotrochozoa</taxon>
        <taxon>Platyhelminthes</taxon>
        <taxon>Rhabditophora</taxon>
        <taxon>Macrostomorpha</taxon>
        <taxon>Macrostomida</taxon>
        <taxon>Macrostomidae</taxon>
        <taxon>Macrostomum</taxon>
    </lineage>
</organism>
<feature type="transmembrane region" description="Helical" evidence="7">
    <location>
        <begin position="372"/>
        <end position="391"/>
    </location>
</feature>
<keyword evidence="9" id="KW-1185">Reference proteome</keyword>
<feature type="transmembrane region" description="Helical" evidence="7">
    <location>
        <begin position="177"/>
        <end position="194"/>
    </location>
</feature>
<keyword evidence="4 7" id="KW-1133">Transmembrane helix</keyword>
<feature type="transmembrane region" description="Helical" evidence="7">
    <location>
        <begin position="506"/>
        <end position="527"/>
    </location>
</feature>
<feature type="compositionally biased region" description="Basic and acidic residues" evidence="6">
    <location>
        <begin position="621"/>
        <end position="632"/>
    </location>
</feature>
<evidence type="ECO:0000313" key="9">
    <source>
        <dbReference type="Proteomes" id="UP000095280"/>
    </source>
</evidence>
<comment type="subcellular location">
    <subcellularLocation>
        <location evidence="1">Membrane</location>
        <topology evidence="1">Multi-pass membrane protein</topology>
    </subcellularLocation>
</comment>
<dbReference type="InterPro" id="IPR029485">
    <property type="entry name" value="CAT_C"/>
</dbReference>
<dbReference type="GO" id="GO:0015171">
    <property type="term" value="F:amino acid transmembrane transporter activity"/>
    <property type="evidence" value="ECO:0007669"/>
    <property type="project" value="TreeGrafter"/>
</dbReference>
<dbReference type="Pfam" id="PF13520">
    <property type="entry name" value="AA_permease_2"/>
    <property type="match status" value="1"/>
</dbReference>
<reference evidence="10 11" key="1">
    <citation type="submission" date="2016-11" db="UniProtKB">
        <authorList>
            <consortium name="WormBaseParasite"/>
        </authorList>
    </citation>
    <scope>IDENTIFICATION</scope>
</reference>
<dbReference type="PIRSF" id="PIRSF006060">
    <property type="entry name" value="AA_transporter"/>
    <property type="match status" value="1"/>
</dbReference>
<dbReference type="OrthoDB" id="3900342at2759"/>
<feature type="transmembrane region" description="Helical" evidence="7">
    <location>
        <begin position="38"/>
        <end position="59"/>
    </location>
</feature>
<proteinExistence type="predicted"/>
<evidence type="ECO:0000313" key="10">
    <source>
        <dbReference type="WBParaSite" id="maker-uti_cns_0001913-snap-gene-0.9-mRNA-1"/>
    </source>
</evidence>
<feature type="transmembrane region" description="Helical" evidence="7">
    <location>
        <begin position="66"/>
        <end position="83"/>
    </location>
</feature>
<keyword evidence="5 7" id="KW-0472">Membrane</keyword>
<accession>A0A1I8GHM5</accession>
<evidence type="ECO:0000256" key="4">
    <source>
        <dbReference type="ARBA" id="ARBA00022989"/>
    </source>
</evidence>
<feature type="region of interest" description="Disordered" evidence="6">
    <location>
        <begin position="589"/>
        <end position="632"/>
    </location>
</feature>
<evidence type="ECO:0000256" key="3">
    <source>
        <dbReference type="ARBA" id="ARBA00022692"/>
    </source>
</evidence>
<feature type="transmembrane region" description="Helical" evidence="7">
    <location>
        <begin position="233"/>
        <end position="255"/>
    </location>
</feature>
<feature type="transmembrane region" description="Helical" evidence="7">
    <location>
        <begin position="103"/>
        <end position="124"/>
    </location>
</feature>
<dbReference type="GO" id="GO:0005886">
    <property type="term" value="C:plasma membrane"/>
    <property type="evidence" value="ECO:0007669"/>
    <property type="project" value="TreeGrafter"/>
</dbReference>
<protein>
    <submittedName>
        <fullName evidence="10 11">AA_permease_C domain-containing protein</fullName>
    </submittedName>
</protein>
<feature type="transmembrane region" description="Helical" evidence="7">
    <location>
        <begin position="318"/>
        <end position="340"/>
    </location>
</feature>
<evidence type="ECO:0000256" key="7">
    <source>
        <dbReference type="SAM" id="Phobius"/>
    </source>
</evidence>
<feature type="compositionally biased region" description="Basic and acidic residues" evidence="6">
    <location>
        <begin position="590"/>
        <end position="599"/>
    </location>
</feature>
<dbReference type="AlphaFoldDB" id="A0A1I8GHM5"/>
<feature type="transmembrane region" description="Helical" evidence="7">
    <location>
        <begin position="206"/>
        <end position="226"/>
    </location>
</feature>
<dbReference type="WBParaSite" id="maker-uti_cns_0003544-snap-gene-0.18-mRNA-1">
    <property type="protein sequence ID" value="maker-uti_cns_0003544-snap-gene-0.18-mRNA-1"/>
    <property type="gene ID" value="maker-uti_cns_0003544-snap-gene-0.18"/>
</dbReference>
<dbReference type="InterPro" id="IPR002293">
    <property type="entry name" value="AA/rel_permease1"/>
</dbReference>
<name>A0A1I8GHM5_9PLAT</name>
<sequence length="632" mass="68055">MPIPAALQRFCSAMWRTKTLNQGIMSTPLKRCLNTFDLILIGIGNMSGAGIYVLTGTVVRRKAGPATCIAYFVAGLTAFLNGLCYSELGARVPRAGSAYSYTYVAMGELLAFVIGWSIILEYILSAASIARGFSGTLDALTSDAISNWTVSHVGTFYQTSPNDTSTIKHIISHYPDLMSVLLIIVVAVILSIGANLSKHFNTVTTSVNVVVLLFISGVMFALADLANWREQPFMPFGFTGVLSGAATCFYAFIGFDAISVSTEEALTPQKSLPMATSIAVFVTTVLLVISSAAITLFEPWYLIDIRAAFTSAFLAHRLQWAEIITGIGSITGIVACLYCNNYAMPRVVYAMASDGLIFRILAYVTPLTQVPIVAIIFSSFIAAVLALLLDIEALADFLSIGTLIAYSIVACNVVITRYSRPAGIADIAALESEVESTSSSQLPLTPEKPMPAEDVGRLKAPFRSLPLLRSLQPGFGAIMGLLIFVGSLISVSLIVKLGSLSANNPILIIVLVLFGLICLLAFGVMLMHDQDTDIRTFKVPAVPLLPCVAIAFNVVLILQLQPMTWIRFSIWLVIGLLIYFTYGINQSNENPDRQREASEKVPLASAMKLPESPGMEGEGPTSKKDESDTAKQ</sequence>
<feature type="transmembrane region" description="Helical" evidence="7">
    <location>
        <begin position="565"/>
        <end position="585"/>
    </location>
</feature>
<evidence type="ECO:0000259" key="8">
    <source>
        <dbReference type="Pfam" id="PF13906"/>
    </source>
</evidence>
<feature type="domain" description="Cationic amino acid transporter C-terminal" evidence="8">
    <location>
        <begin position="537"/>
        <end position="587"/>
    </location>
</feature>
<evidence type="ECO:0000313" key="11">
    <source>
        <dbReference type="WBParaSite" id="maker-uti_cns_0003544-snap-gene-0.18-mRNA-1"/>
    </source>
</evidence>